<keyword evidence="4 6" id="KW-0732">Signal</keyword>
<dbReference type="GO" id="GO:0005576">
    <property type="term" value="C:extracellular region"/>
    <property type="evidence" value="ECO:0007669"/>
    <property type="project" value="UniProtKB-SubCell"/>
</dbReference>
<dbReference type="Pfam" id="PF00214">
    <property type="entry name" value="Calc_CGRP_IAPP"/>
    <property type="match status" value="1"/>
</dbReference>
<dbReference type="Proteomes" id="UP000694569">
    <property type="component" value="Unplaced"/>
</dbReference>
<evidence type="ECO:0000256" key="1">
    <source>
        <dbReference type="ARBA" id="ARBA00004613"/>
    </source>
</evidence>
<evidence type="ECO:0000256" key="6">
    <source>
        <dbReference type="SAM" id="SignalP"/>
    </source>
</evidence>
<dbReference type="GO" id="GO:0005179">
    <property type="term" value="F:hormone activity"/>
    <property type="evidence" value="ECO:0007669"/>
    <property type="project" value="InterPro"/>
</dbReference>
<sequence length="116" mass="13196">WIYLLFRIALCLSHACLNSITVLASTTSTGRVKDPEKGHLLNIDFSPSPNEIRIDERALKRSKRRLNWARPPRLMRVGCSLGTCQVQNLNYRVWQLIGQQGKENSPIHLSSPHSYG</sequence>
<proteinExistence type="inferred from homology"/>
<keyword evidence="3" id="KW-0964">Secreted</keyword>
<name>A0A8C5PZN2_9ANUR</name>
<dbReference type="Ensembl" id="ENSLLET00000031440.1">
    <property type="protein sequence ID" value="ENSLLEP00000030275.1"/>
    <property type="gene ID" value="ENSLLEG00000019191.1"/>
</dbReference>
<evidence type="ECO:0000256" key="5">
    <source>
        <dbReference type="ARBA" id="ARBA00023157"/>
    </source>
</evidence>
<dbReference type="AlphaFoldDB" id="A0A8C5PZN2"/>
<dbReference type="GO" id="GO:0003073">
    <property type="term" value="P:regulation of systemic arterial blood pressure"/>
    <property type="evidence" value="ECO:0007669"/>
    <property type="project" value="TreeGrafter"/>
</dbReference>
<keyword evidence="5" id="KW-1015">Disulfide bond</keyword>
<dbReference type="GO" id="GO:0007189">
    <property type="term" value="P:adenylate cyclase-activating G protein-coupled receptor signaling pathway"/>
    <property type="evidence" value="ECO:0007669"/>
    <property type="project" value="TreeGrafter"/>
</dbReference>
<evidence type="ECO:0000256" key="3">
    <source>
        <dbReference type="ARBA" id="ARBA00022525"/>
    </source>
</evidence>
<dbReference type="GeneTree" id="ENSGT00940000175182"/>
<dbReference type="InterPro" id="IPR021116">
    <property type="entry name" value="Calcitonin/adrenomedullin"/>
</dbReference>
<dbReference type="PANTHER" id="PTHR23414:SF2">
    <property type="entry name" value="PROTEIN ADM2"/>
    <property type="match status" value="1"/>
</dbReference>
<evidence type="ECO:0000256" key="2">
    <source>
        <dbReference type="ARBA" id="ARBA00010575"/>
    </source>
</evidence>
<feature type="chain" id="PRO_5034413959" description="Adrenomedullin" evidence="6">
    <location>
        <begin position="25"/>
        <end position="116"/>
    </location>
</feature>
<dbReference type="InterPro" id="IPR051665">
    <property type="entry name" value="Adrenomedullin-reg_peptide"/>
</dbReference>
<reference evidence="7" key="2">
    <citation type="submission" date="2025-09" db="UniProtKB">
        <authorList>
            <consortium name="Ensembl"/>
        </authorList>
    </citation>
    <scope>IDENTIFICATION</scope>
</reference>
<comment type="similarity">
    <text evidence="2">Belongs to the adrenomedullin family.</text>
</comment>
<evidence type="ECO:0008006" key="9">
    <source>
        <dbReference type="Google" id="ProtNLM"/>
    </source>
</evidence>
<evidence type="ECO:0000256" key="4">
    <source>
        <dbReference type="ARBA" id="ARBA00022729"/>
    </source>
</evidence>
<dbReference type="GO" id="GO:0010460">
    <property type="term" value="P:positive regulation of heart rate"/>
    <property type="evidence" value="ECO:0007669"/>
    <property type="project" value="TreeGrafter"/>
</dbReference>
<dbReference type="OrthoDB" id="9907777at2759"/>
<accession>A0A8C5PZN2</accession>
<comment type="subcellular location">
    <subcellularLocation>
        <location evidence="1">Secreted</location>
    </subcellularLocation>
</comment>
<protein>
    <recommendedName>
        <fullName evidence="9">Adrenomedullin</fullName>
    </recommendedName>
</protein>
<dbReference type="PANTHER" id="PTHR23414">
    <property type="entry name" value="ADRENOMEDULLIN, ADM"/>
    <property type="match status" value="1"/>
</dbReference>
<evidence type="ECO:0000313" key="7">
    <source>
        <dbReference type="Ensembl" id="ENSLLEP00000030275.1"/>
    </source>
</evidence>
<organism evidence="7 8">
    <name type="scientific">Leptobrachium leishanense</name>
    <name type="common">Leishan spiny toad</name>
    <dbReference type="NCBI Taxonomy" id="445787"/>
    <lineage>
        <taxon>Eukaryota</taxon>
        <taxon>Metazoa</taxon>
        <taxon>Chordata</taxon>
        <taxon>Craniata</taxon>
        <taxon>Vertebrata</taxon>
        <taxon>Euteleostomi</taxon>
        <taxon>Amphibia</taxon>
        <taxon>Batrachia</taxon>
        <taxon>Anura</taxon>
        <taxon>Pelobatoidea</taxon>
        <taxon>Megophryidae</taxon>
        <taxon>Leptobrachium</taxon>
    </lineage>
</organism>
<evidence type="ECO:0000313" key="8">
    <source>
        <dbReference type="Proteomes" id="UP000694569"/>
    </source>
</evidence>
<feature type="signal peptide" evidence="6">
    <location>
        <begin position="1"/>
        <end position="24"/>
    </location>
</feature>
<reference evidence="7" key="1">
    <citation type="submission" date="2025-08" db="UniProtKB">
        <authorList>
            <consortium name="Ensembl"/>
        </authorList>
    </citation>
    <scope>IDENTIFICATION</scope>
</reference>
<keyword evidence="8" id="KW-1185">Reference proteome</keyword>